<dbReference type="OrthoDB" id="651756at2"/>
<dbReference type="Proteomes" id="UP000183788">
    <property type="component" value="Unassembled WGS sequence"/>
</dbReference>
<sequence length="245" mass="27556">MRCLITLIAVLFASFSSTAQDTAAIKKALNIFRQVQAKSQQRPVSFDISYAYANEHKPGILLDSLKGKVEMNGENYRCTVDQTETIRNSRYTIVLFKEDKLMYLATTGKVPSSANPLETINDLLGAATNSTFSYQKEIIVIHLAFPADGPCKQLSIAIDTVSQRILSMEYILKTSMLISEDMQKDELQEGYEEYALVKASLSNYKEVAPDNKRYDEKAFFYKEGNTLKVTAAYEDYNIFVGSPDL</sequence>
<feature type="signal peptide" evidence="1">
    <location>
        <begin position="1"/>
        <end position="19"/>
    </location>
</feature>
<evidence type="ECO:0000313" key="4">
    <source>
        <dbReference type="Proteomes" id="UP000183788"/>
    </source>
</evidence>
<name>A0A1K1RPP2_9BACT</name>
<feature type="chain" id="PRO_5012295259" description="Outer membrane lipoprotein-sorting protein" evidence="1">
    <location>
        <begin position="20"/>
        <end position="245"/>
    </location>
</feature>
<evidence type="ECO:0000313" key="5">
    <source>
        <dbReference type="Proteomes" id="UP001326715"/>
    </source>
</evidence>
<protein>
    <recommendedName>
        <fullName evidence="6">Outer membrane lipoprotein-sorting protein</fullName>
    </recommendedName>
</protein>
<dbReference type="EMBL" id="FPIZ01000013">
    <property type="protein sequence ID" value="SFW74128.1"/>
    <property type="molecule type" value="Genomic_DNA"/>
</dbReference>
<keyword evidence="5" id="KW-1185">Reference proteome</keyword>
<dbReference type="EMBL" id="CP140154">
    <property type="protein sequence ID" value="WQG91904.1"/>
    <property type="molecule type" value="Genomic_DNA"/>
</dbReference>
<organism evidence="2 4">
    <name type="scientific">Chitinophaga sancti</name>
    <dbReference type="NCBI Taxonomy" id="1004"/>
    <lineage>
        <taxon>Bacteria</taxon>
        <taxon>Pseudomonadati</taxon>
        <taxon>Bacteroidota</taxon>
        <taxon>Chitinophagia</taxon>
        <taxon>Chitinophagales</taxon>
        <taxon>Chitinophagaceae</taxon>
        <taxon>Chitinophaga</taxon>
    </lineage>
</organism>
<evidence type="ECO:0008006" key="6">
    <source>
        <dbReference type="Google" id="ProtNLM"/>
    </source>
</evidence>
<dbReference type="STRING" id="1004.SAMN05661012_04105"/>
<reference evidence="2 4" key="1">
    <citation type="submission" date="2016-11" db="EMBL/GenBank/DDBJ databases">
        <authorList>
            <person name="Jaros S."/>
            <person name="Januszkiewicz K."/>
            <person name="Wedrychowicz H."/>
        </authorList>
    </citation>
    <scope>NUCLEOTIDE SEQUENCE [LARGE SCALE GENOMIC DNA]</scope>
    <source>
        <strain evidence="2 4">DSM 784</strain>
    </source>
</reference>
<reference evidence="3 5" key="2">
    <citation type="submission" date="2023-11" db="EMBL/GenBank/DDBJ databases">
        <title>MicrobeMod: A computational toolkit for identifying prokaryotic methylation and restriction-modification with nanopore sequencing.</title>
        <authorList>
            <person name="Crits-Christoph A."/>
            <person name="Kang S.C."/>
            <person name="Lee H."/>
            <person name="Ostrov N."/>
        </authorList>
    </citation>
    <scope>NUCLEOTIDE SEQUENCE [LARGE SCALE GENOMIC DNA]</scope>
    <source>
        <strain evidence="3 5">ATCC 23090</strain>
    </source>
</reference>
<evidence type="ECO:0000256" key="1">
    <source>
        <dbReference type="SAM" id="SignalP"/>
    </source>
</evidence>
<keyword evidence="1" id="KW-0732">Signal</keyword>
<dbReference type="RefSeq" id="WP_072363098.1">
    <property type="nucleotide sequence ID" value="NZ_CP139972.1"/>
</dbReference>
<evidence type="ECO:0000313" key="3">
    <source>
        <dbReference type="EMBL" id="WQG91904.1"/>
    </source>
</evidence>
<dbReference type="Proteomes" id="UP001326715">
    <property type="component" value="Chromosome"/>
</dbReference>
<dbReference type="AlphaFoldDB" id="A0A1K1RPP2"/>
<evidence type="ECO:0000313" key="2">
    <source>
        <dbReference type="EMBL" id="SFW74128.1"/>
    </source>
</evidence>
<accession>A0A1K1RPP2</accession>
<proteinExistence type="predicted"/>
<gene>
    <name evidence="2" type="ORF">SAMN05661012_04105</name>
    <name evidence="3" type="ORF">SR876_10340</name>
</gene>